<evidence type="ECO:0000313" key="2">
    <source>
        <dbReference type="Proteomes" id="UP000011115"/>
    </source>
</evidence>
<organism evidence="1 2">
    <name type="scientific">Solanum tuberosum</name>
    <name type="common">Potato</name>
    <dbReference type="NCBI Taxonomy" id="4113"/>
    <lineage>
        <taxon>Eukaryota</taxon>
        <taxon>Viridiplantae</taxon>
        <taxon>Streptophyta</taxon>
        <taxon>Embryophyta</taxon>
        <taxon>Tracheophyta</taxon>
        <taxon>Spermatophyta</taxon>
        <taxon>Magnoliopsida</taxon>
        <taxon>eudicotyledons</taxon>
        <taxon>Gunneridae</taxon>
        <taxon>Pentapetalae</taxon>
        <taxon>asterids</taxon>
        <taxon>lamiids</taxon>
        <taxon>Solanales</taxon>
        <taxon>Solanaceae</taxon>
        <taxon>Solanoideae</taxon>
        <taxon>Solaneae</taxon>
        <taxon>Solanum</taxon>
    </lineage>
</organism>
<sequence>MRQLTRGRGSSEVIAVKDLGYAWQAKLCNWKDCNTLFDDTDMLRSCVLTGIYHIVEYI</sequence>
<keyword evidence="2" id="KW-1185">Reference proteome</keyword>
<dbReference type="EnsemblPlants" id="PGSC0003DMT400048321">
    <property type="protein sequence ID" value="PGSC0003DMT400048321"/>
    <property type="gene ID" value="PGSC0003DMG400018776"/>
</dbReference>
<dbReference type="Gramene" id="PGSC0003DMT400048321">
    <property type="protein sequence ID" value="PGSC0003DMT400048321"/>
    <property type="gene ID" value="PGSC0003DMG400018776"/>
</dbReference>
<protein>
    <submittedName>
        <fullName evidence="1">Uncharacterized protein</fullName>
    </submittedName>
</protein>
<dbReference type="Proteomes" id="UP000011115">
    <property type="component" value="Unassembled WGS sequence"/>
</dbReference>
<reference evidence="1" key="2">
    <citation type="submission" date="2015-06" db="UniProtKB">
        <authorList>
            <consortium name="EnsemblPlants"/>
        </authorList>
    </citation>
    <scope>IDENTIFICATION</scope>
    <source>
        <strain evidence="1">DM1-3 516 R44</strain>
    </source>
</reference>
<accession>M1BM98</accession>
<dbReference type="AlphaFoldDB" id="M1BM98"/>
<name>M1BM98_SOLTU</name>
<dbReference type="PaxDb" id="4113-PGSC0003DMT400048321"/>
<evidence type="ECO:0000313" key="1">
    <source>
        <dbReference type="EnsemblPlants" id="PGSC0003DMT400048321"/>
    </source>
</evidence>
<proteinExistence type="predicted"/>
<reference evidence="2" key="1">
    <citation type="journal article" date="2011" name="Nature">
        <title>Genome sequence and analysis of the tuber crop potato.</title>
        <authorList>
            <consortium name="The Potato Genome Sequencing Consortium"/>
        </authorList>
    </citation>
    <scope>NUCLEOTIDE SEQUENCE [LARGE SCALE GENOMIC DNA]</scope>
    <source>
        <strain evidence="2">cv. DM1-3 516 R44</strain>
    </source>
</reference>
<dbReference type="HOGENOM" id="CLU_2982844_0_0_1"/>
<dbReference type="InParanoid" id="M1BM98"/>